<reference evidence="2 3" key="2">
    <citation type="journal article" date="2019" name="G3 (Bethesda)">
        <title>Hybrid Assembly of the Genome of the Entomopathogenic Nematode Steinernema carpocapsae Identifies the X-Chromosome.</title>
        <authorList>
            <person name="Serra L."/>
            <person name="Macchietto M."/>
            <person name="Macias-Munoz A."/>
            <person name="McGill C.J."/>
            <person name="Rodriguez I.M."/>
            <person name="Rodriguez B."/>
            <person name="Murad R."/>
            <person name="Mortazavi A."/>
        </authorList>
    </citation>
    <scope>NUCLEOTIDE SEQUENCE [LARGE SCALE GENOMIC DNA]</scope>
    <source>
        <strain evidence="2 3">ALL</strain>
    </source>
</reference>
<protein>
    <submittedName>
        <fullName evidence="2">Uncharacterized protein</fullName>
    </submittedName>
</protein>
<organism evidence="2 3">
    <name type="scientific">Steinernema carpocapsae</name>
    <name type="common">Entomopathogenic nematode</name>
    <dbReference type="NCBI Taxonomy" id="34508"/>
    <lineage>
        <taxon>Eukaryota</taxon>
        <taxon>Metazoa</taxon>
        <taxon>Ecdysozoa</taxon>
        <taxon>Nematoda</taxon>
        <taxon>Chromadorea</taxon>
        <taxon>Rhabditida</taxon>
        <taxon>Tylenchina</taxon>
        <taxon>Panagrolaimomorpha</taxon>
        <taxon>Strongyloidoidea</taxon>
        <taxon>Steinernematidae</taxon>
        <taxon>Steinernema</taxon>
    </lineage>
</organism>
<gene>
    <name evidence="2" type="ORF">L596_013553</name>
</gene>
<comment type="caution">
    <text evidence="2">The sequence shown here is derived from an EMBL/GenBank/DDBJ whole genome shotgun (WGS) entry which is preliminary data.</text>
</comment>
<sequence>MITFQQPVPPALEPTKPQSWSYSKLGSSIEPLQIEKTDTTDTALVVYAGIRSWPFLASLWVRGGVGGEILVIDKNSEGDRDYLEVGRWFNVTFRPFPYKEDERKHLKYVKHLVTKFQPANDENRPEFKIDKFGILQLKTTIKLNCRVLRLPGIPSDLGDPKVPKLAYRIFKCQATGFGSAHVVLERTTVVEDYIAVLSRGIKRIEKSKEWDYEAILEFLRADVFNGKLFWFISRIRDIKMDRWIDLYPMRTYNKTEELPEYAFMNLEYFEFGPETPEPEELEAPMEALPILEPVREQERFLKLSETVPEGHGAHEAVFPAPEPVMEPRRPPSPKPEAPRVSRAQASLLAHLSKCRSKDDLTTFVSTKKKSLESLMMDTANLQSSVQNVRVICLFCTDYGLAICFSPQYGWCVAKEGLIGKSFRAAMEPGNWFSVPLCPAISSKDGFQVANWIVLPGSGEASPPFNVFCRNKSSVVRLRMHA</sequence>
<evidence type="ECO:0000313" key="2">
    <source>
        <dbReference type="EMBL" id="TKR89453.1"/>
    </source>
</evidence>
<dbReference type="AlphaFoldDB" id="A0A4U5P1D4"/>
<feature type="compositionally biased region" description="Pro residues" evidence="1">
    <location>
        <begin position="321"/>
        <end position="335"/>
    </location>
</feature>
<feature type="region of interest" description="Disordered" evidence="1">
    <location>
        <begin position="321"/>
        <end position="341"/>
    </location>
</feature>
<keyword evidence="3" id="KW-1185">Reference proteome</keyword>
<evidence type="ECO:0000313" key="3">
    <source>
        <dbReference type="Proteomes" id="UP000298663"/>
    </source>
</evidence>
<proteinExistence type="predicted"/>
<dbReference type="EMBL" id="AZBU02000003">
    <property type="protein sequence ID" value="TKR89453.1"/>
    <property type="molecule type" value="Genomic_DNA"/>
</dbReference>
<accession>A0A4U5P1D4</accession>
<reference evidence="2 3" key="1">
    <citation type="journal article" date="2015" name="Genome Biol.">
        <title>Comparative genomics of Steinernema reveals deeply conserved gene regulatory networks.</title>
        <authorList>
            <person name="Dillman A.R."/>
            <person name="Macchietto M."/>
            <person name="Porter C.F."/>
            <person name="Rogers A."/>
            <person name="Williams B."/>
            <person name="Antoshechkin I."/>
            <person name="Lee M.M."/>
            <person name="Goodwin Z."/>
            <person name="Lu X."/>
            <person name="Lewis E.E."/>
            <person name="Goodrich-Blair H."/>
            <person name="Stock S.P."/>
            <person name="Adams B.J."/>
            <person name="Sternberg P.W."/>
            <person name="Mortazavi A."/>
        </authorList>
    </citation>
    <scope>NUCLEOTIDE SEQUENCE [LARGE SCALE GENOMIC DNA]</scope>
    <source>
        <strain evidence="2 3">ALL</strain>
    </source>
</reference>
<evidence type="ECO:0000256" key="1">
    <source>
        <dbReference type="SAM" id="MobiDB-lite"/>
    </source>
</evidence>
<name>A0A4U5P1D4_STECR</name>
<dbReference type="Proteomes" id="UP000298663">
    <property type="component" value="Unassembled WGS sequence"/>
</dbReference>